<sequence length="244" mass="26339">MYEFIDILIEEDVKIVETSGRSPESLMPRLKEHGFTVLHKVANVKNAVSAEKLGVDAIIIVGNETGGHPGMGDVGTLVMLPRAVDSVNIPVIAGGGFSDGRGLISALSLGAEGIVMGTRFMATQEAPIHENVKQWMVSANETDTVVIQRNIGSPSRVALNAVSKEVDKLENEGATIEELIPLITGQRSKKVYFEGNLDGGIWSCGQSVGLIKEILTVNELIKQIVQEAKNSFEFIQSRIESIRT</sequence>
<dbReference type="Gene3D" id="3.20.20.70">
    <property type="entry name" value="Aldolase class I"/>
    <property type="match status" value="1"/>
</dbReference>
<dbReference type="InterPro" id="IPR013785">
    <property type="entry name" value="Aldolase_TIM"/>
</dbReference>
<organism evidence="6 7">
    <name type="scientific">Peribacillus frigoritolerans</name>
    <dbReference type="NCBI Taxonomy" id="450367"/>
    <lineage>
        <taxon>Bacteria</taxon>
        <taxon>Bacillati</taxon>
        <taxon>Bacillota</taxon>
        <taxon>Bacilli</taxon>
        <taxon>Bacillales</taxon>
        <taxon>Bacillaceae</taxon>
        <taxon>Peribacillus</taxon>
    </lineage>
</organism>
<dbReference type="InterPro" id="IPR004136">
    <property type="entry name" value="NMO"/>
</dbReference>
<keyword evidence="3" id="KW-0285">Flavoprotein</keyword>
<comment type="caution">
    <text evidence="6">The sequence shown here is derived from an EMBL/GenBank/DDBJ whole genome shotgun (WGS) entry which is preliminary data.</text>
</comment>
<dbReference type="AlphaFoldDB" id="A0AAJ1QMU8"/>
<dbReference type="PANTHER" id="PTHR32332:SF20">
    <property type="entry name" value="2-NITROPROPANE DIOXYGENASE-LIKE PROTEIN"/>
    <property type="match status" value="1"/>
</dbReference>
<dbReference type="EMBL" id="JAUCFI010000003">
    <property type="protein sequence ID" value="MDM5284422.1"/>
    <property type="molecule type" value="Genomic_DNA"/>
</dbReference>
<dbReference type="CDD" id="cd04730">
    <property type="entry name" value="NPD_like"/>
    <property type="match status" value="1"/>
</dbReference>
<protein>
    <recommendedName>
        <fullName evidence="2">Probable nitronate monooxygenase</fullName>
    </recommendedName>
</protein>
<evidence type="ECO:0000313" key="6">
    <source>
        <dbReference type="EMBL" id="MDM5284422.1"/>
    </source>
</evidence>
<dbReference type="RefSeq" id="WP_289349960.1">
    <property type="nucleotide sequence ID" value="NZ_JAUCFI010000003.1"/>
</dbReference>
<keyword evidence="4" id="KW-0288">FMN</keyword>
<keyword evidence="5 6" id="KW-0560">Oxidoreductase</keyword>
<keyword evidence="6" id="KW-0503">Monooxygenase</keyword>
<dbReference type="GO" id="GO:0018580">
    <property type="term" value="F:nitronate monooxygenase activity"/>
    <property type="evidence" value="ECO:0007669"/>
    <property type="project" value="InterPro"/>
</dbReference>
<dbReference type="PANTHER" id="PTHR32332">
    <property type="entry name" value="2-NITROPROPANE DIOXYGENASE"/>
    <property type="match status" value="1"/>
</dbReference>
<evidence type="ECO:0000256" key="3">
    <source>
        <dbReference type="ARBA" id="ARBA00022630"/>
    </source>
</evidence>
<name>A0AAJ1QMU8_9BACI</name>
<gene>
    <name evidence="6" type="ORF">QUF85_14075</name>
</gene>
<evidence type="ECO:0000256" key="4">
    <source>
        <dbReference type="ARBA" id="ARBA00022643"/>
    </source>
</evidence>
<dbReference type="SUPFAM" id="SSF51412">
    <property type="entry name" value="Inosine monophosphate dehydrogenase (IMPDH)"/>
    <property type="match status" value="1"/>
</dbReference>
<evidence type="ECO:0000256" key="5">
    <source>
        <dbReference type="ARBA" id="ARBA00023002"/>
    </source>
</evidence>
<evidence type="ECO:0000256" key="1">
    <source>
        <dbReference type="ARBA" id="ARBA00003535"/>
    </source>
</evidence>
<comment type="function">
    <text evidence="1">Nitronate monooxygenase that uses molecular oxygen to catalyze the oxidative denitrification of alkyl nitronates. Acts on propionate 3-nitronate (P3N), the presumed physiological substrate. Probably functions in the detoxification of P3N, a metabolic poison produced by plants and fungi as a defense mechanism.</text>
</comment>
<reference evidence="6" key="1">
    <citation type="submission" date="2023-06" db="EMBL/GenBank/DDBJ databases">
        <title>Comparative genomics of Bacillaceae isolates and their secondary metabolite potential.</title>
        <authorList>
            <person name="Song L."/>
            <person name="Nielsen L.J."/>
            <person name="Mohite O."/>
            <person name="Xu X."/>
            <person name="Weber T."/>
            <person name="Kovacs A.T."/>
        </authorList>
    </citation>
    <scope>NUCLEOTIDE SEQUENCE</scope>
    <source>
        <strain evidence="6">G1S1</strain>
    </source>
</reference>
<dbReference type="Pfam" id="PF03060">
    <property type="entry name" value="NMO"/>
    <property type="match status" value="1"/>
</dbReference>
<dbReference type="Proteomes" id="UP001238973">
    <property type="component" value="Unassembled WGS sequence"/>
</dbReference>
<accession>A0AAJ1QMU8</accession>
<proteinExistence type="predicted"/>
<evidence type="ECO:0000313" key="7">
    <source>
        <dbReference type="Proteomes" id="UP001238973"/>
    </source>
</evidence>
<evidence type="ECO:0000256" key="2">
    <source>
        <dbReference type="ARBA" id="ARBA00013457"/>
    </source>
</evidence>